<gene>
    <name evidence="1" type="ORF">CRE_28307</name>
    <name evidence="2" type="ORF">GCK72_001671</name>
</gene>
<dbReference type="OMA" id="EDRGHHI"/>
<dbReference type="KEGG" id="crq:GCK72_001671"/>
<evidence type="ECO:0000313" key="3">
    <source>
        <dbReference type="Proteomes" id="UP000008281"/>
    </source>
</evidence>
<dbReference type="eggNOG" id="ENOG502TIPU">
    <property type="taxonomic scope" value="Eukaryota"/>
</dbReference>
<dbReference type="Proteomes" id="UP000008281">
    <property type="component" value="Unassembled WGS sequence"/>
</dbReference>
<sequence>MTNKLSTAWTEAVESGLVDLAAQSRPLWTVREEKDIGDNEMMELLRIRESLNAQFDRAFTAEMIGKKWMEIRLLFDLKYAMNGYSMEDRGHHIRRDGSLKDDLTESWKLFTKLEFLIDPNAGKKKVTKK</sequence>
<evidence type="ECO:0000313" key="1">
    <source>
        <dbReference type="EMBL" id="EFP02897.1"/>
    </source>
</evidence>
<dbReference type="Proteomes" id="UP000483820">
    <property type="component" value="Chromosome I"/>
</dbReference>
<dbReference type="FunCoup" id="E3LN90">
    <property type="interactions" value="337"/>
</dbReference>
<dbReference type="EMBL" id="WUAV01000001">
    <property type="protein sequence ID" value="KAF1769854.1"/>
    <property type="molecule type" value="Genomic_DNA"/>
</dbReference>
<keyword evidence="3" id="KW-1185">Reference proteome</keyword>
<protein>
    <recommendedName>
        <fullName evidence="5">MADF domain-containing protein</fullName>
    </recommendedName>
</protein>
<dbReference type="CTD" id="9817972"/>
<dbReference type="RefSeq" id="XP_003114762.1">
    <property type="nucleotide sequence ID" value="XM_003114714.1"/>
</dbReference>
<organism evidence="3">
    <name type="scientific">Caenorhabditis remanei</name>
    <name type="common">Caenorhabditis vulgaris</name>
    <dbReference type="NCBI Taxonomy" id="31234"/>
    <lineage>
        <taxon>Eukaryota</taxon>
        <taxon>Metazoa</taxon>
        <taxon>Ecdysozoa</taxon>
        <taxon>Nematoda</taxon>
        <taxon>Chromadorea</taxon>
        <taxon>Rhabditida</taxon>
        <taxon>Rhabditina</taxon>
        <taxon>Rhabditomorpha</taxon>
        <taxon>Rhabditoidea</taxon>
        <taxon>Rhabditidae</taxon>
        <taxon>Peloderinae</taxon>
        <taxon>Caenorhabditis</taxon>
    </lineage>
</organism>
<accession>E3LN90</accession>
<dbReference type="OrthoDB" id="5825632at2759"/>
<evidence type="ECO:0000313" key="4">
    <source>
        <dbReference type="Proteomes" id="UP000483820"/>
    </source>
</evidence>
<evidence type="ECO:0008006" key="5">
    <source>
        <dbReference type="Google" id="ProtNLM"/>
    </source>
</evidence>
<name>E3LN90_CAERE</name>
<reference evidence="1" key="1">
    <citation type="submission" date="2007-07" db="EMBL/GenBank/DDBJ databases">
        <title>PCAP assembly of the Caenorhabditis remanei genome.</title>
        <authorList>
            <consortium name="The Caenorhabditis remanei Sequencing Consortium"/>
            <person name="Wilson R.K."/>
        </authorList>
    </citation>
    <scope>NUCLEOTIDE SEQUENCE [LARGE SCALE GENOMIC DNA]</scope>
    <source>
        <strain evidence="1">PB4641</strain>
    </source>
</reference>
<proteinExistence type="predicted"/>
<dbReference type="HOGENOM" id="CLU_145624_0_0_1"/>
<dbReference type="GeneID" id="9817972"/>
<reference evidence="2 4" key="2">
    <citation type="submission" date="2019-12" db="EMBL/GenBank/DDBJ databases">
        <title>Chromosome-level assembly of the Caenorhabditis remanei genome.</title>
        <authorList>
            <person name="Teterina A.A."/>
            <person name="Willis J.H."/>
            <person name="Phillips P.C."/>
        </authorList>
    </citation>
    <scope>NUCLEOTIDE SEQUENCE [LARGE SCALE GENOMIC DNA]</scope>
    <source>
        <strain evidence="2 4">PX506</strain>
        <tissue evidence="2">Whole organism</tissue>
    </source>
</reference>
<dbReference type="AlphaFoldDB" id="E3LN90"/>
<dbReference type="EMBL" id="DS268411">
    <property type="protein sequence ID" value="EFP02897.1"/>
    <property type="molecule type" value="Genomic_DNA"/>
</dbReference>
<evidence type="ECO:0000313" key="2">
    <source>
        <dbReference type="EMBL" id="KAF1769854.1"/>
    </source>
</evidence>